<dbReference type="EMBL" id="ARZA01000268">
    <property type="protein sequence ID" value="EOC99514.1"/>
    <property type="molecule type" value="Genomic_DNA"/>
</dbReference>
<dbReference type="Proteomes" id="UP000013378">
    <property type="component" value="Unassembled WGS sequence"/>
</dbReference>
<sequence>MRNPFKPFTGESLLVALGLTLITSLVLPIIKELVTSDEKREKGMFNLDEKNEEHFLIDKSELNS</sequence>
<protein>
    <submittedName>
        <fullName evidence="2">Uncharacterized protein</fullName>
    </submittedName>
</protein>
<proteinExistence type="predicted"/>
<keyword evidence="3" id="KW-1185">Reference proteome</keyword>
<reference evidence="2 3" key="1">
    <citation type="journal article" date="2015" name="Geomicrobiol. J.">
        <title>Caldisalinibacter kiritimatiensis gen. nov., sp. nov., a moderately thermohalophilic thiosulfate-reducing bacterium from a hypersaline microbial mat.</title>
        <authorList>
            <person name="Ben Hania W."/>
            <person name="Joseph M."/>
            <person name="Fiebig A."/>
            <person name="Bunk B."/>
            <person name="Klenk H.-P."/>
            <person name="Fardeau M.-L."/>
            <person name="Spring S."/>
        </authorList>
    </citation>
    <scope>NUCLEOTIDE SEQUENCE [LARGE SCALE GENOMIC DNA]</scope>
    <source>
        <strain evidence="2 3">L21-TH-D2</strain>
    </source>
</reference>
<feature type="transmembrane region" description="Helical" evidence="1">
    <location>
        <begin position="12"/>
        <end position="30"/>
    </location>
</feature>
<gene>
    <name evidence="2" type="ORF">L21TH_2426</name>
</gene>
<dbReference type="RefSeq" id="WP_006316934.1">
    <property type="nucleotide sequence ID" value="NZ_ARZA01000268.1"/>
</dbReference>
<name>R1CB41_9FIRM</name>
<dbReference type="STRING" id="1304284.L21TH_2426"/>
<evidence type="ECO:0000313" key="2">
    <source>
        <dbReference type="EMBL" id="EOC99514.1"/>
    </source>
</evidence>
<keyword evidence="1" id="KW-0812">Transmembrane</keyword>
<dbReference type="AlphaFoldDB" id="R1CB41"/>
<organism evidence="2 3">
    <name type="scientific">Caldisalinibacter kiritimatiensis</name>
    <dbReference type="NCBI Taxonomy" id="1304284"/>
    <lineage>
        <taxon>Bacteria</taxon>
        <taxon>Bacillati</taxon>
        <taxon>Bacillota</taxon>
        <taxon>Tissierellia</taxon>
        <taxon>Tissierellales</taxon>
        <taxon>Thermohalobacteraceae</taxon>
        <taxon>Caldisalinibacter</taxon>
    </lineage>
</organism>
<comment type="caution">
    <text evidence="2">The sequence shown here is derived from an EMBL/GenBank/DDBJ whole genome shotgun (WGS) entry which is preliminary data.</text>
</comment>
<keyword evidence="1" id="KW-0472">Membrane</keyword>
<keyword evidence="1" id="KW-1133">Transmembrane helix</keyword>
<evidence type="ECO:0000313" key="3">
    <source>
        <dbReference type="Proteomes" id="UP000013378"/>
    </source>
</evidence>
<evidence type="ECO:0000256" key="1">
    <source>
        <dbReference type="SAM" id="Phobius"/>
    </source>
</evidence>
<accession>R1CB41</accession>